<accession>A0A5S3QML0</accession>
<gene>
    <name evidence="2" type="ORF">FFL34_14370</name>
</gene>
<evidence type="ECO:0000313" key="3">
    <source>
        <dbReference type="Proteomes" id="UP000306980"/>
    </source>
</evidence>
<evidence type="ECO:0000313" key="2">
    <source>
        <dbReference type="EMBL" id="TMN23140.1"/>
    </source>
</evidence>
<dbReference type="EMBL" id="VCIA01000001">
    <property type="protein sequence ID" value="TMN23140.1"/>
    <property type="molecule type" value="Genomic_DNA"/>
</dbReference>
<dbReference type="OrthoDB" id="2974714at2"/>
<comment type="caution">
    <text evidence="2">The sequence shown here is derived from an EMBL/GenBank/DDBJ whole genome shotgun (WGS) entry which is preliminary data.</text>
</comment>
<reference evidence="2 3" key="1">
    <citation type="submission" date="2019-05" db="EMBL/GenBank/DDBJ databases">
        <title>Genomic analysis of Lentibacillus sp. NKC220-2.</title>
        <authorList>
            <person name="Oh Y.J."/>
        </authorList>
    </citation>
    <scope>NUCLEOTIDE SEQUENCE [LARGE SCALE GENOMIC DNA]</scope>
    <source>
        <strain evidence="2 3">NKC220-2</strain>
    </source>
</reference>
<organism evidence="2 3">
    <name type="scientific">Lentibacillus cibarius</name>
    <dbReference type="NCBI Taxonomy" id="2583219"/>
    <lineage>
        <taxon>Bacteria</taxon>
        <taxon>Bacillati</taxon>
        <taxon>Bacillota</taxon>
        <taxon>Bacilli</taxon>
        <taxon>Bacillales</taxon>
        <taxon>Bacillaceae</taxon>
        <taxon>Lentibacillus</taxon>
    </lineage>
</organism>
<name>A0A5S3QML0_9BACI</name>
<dbReference type="RefSeq" id="WP_138604033.1">
    <property type="nucleotide sequence ID" value="NZ_VCIA01000001.1"/>
</dbReference>
<dbReference type="Proteomes" id="UP000306980">
    <property type="component" value="Unassembled WGS sequence"/>
</dbReference>
<feature type="compositionally biased region" description="Basic and acidic residues" evidence="1">
    <location>
        <begin position="64"/>
        <end position="75"/>
    </location>
</feature>
<feature type="region of interest" description="Disordered" evidence="1">
    <location>
        <begin position="24"/>
        <end position="75"/>
    </location>
</feature>
<protein>
    <submittedName>
        <fullName evidence="2">Uncharacterized protein</fullName>
    </submittedName>
</protein>
<dbReference type="AlphaFoldDB" id="A0A5S3QML0"/>
<evidence type="ECO:0000256" key="1">
    <source>
        <dbReference type="SAM" id="MobiDB-lite"/>
    </source>
</evidence>
<sequence>MSDHKKVIHVKDLVIKADNVYIEPSHPRRDPFFRPRVTEEYDAGKKSTDTKHIHHDENPDDRDDDHGDRRRFSWI</sequence>
<proteinExistence type="predicted"/>
<feature type="compositionally biased region" description="Basic and acidic residues" evidence="1">
    <location>
        <begin position="25"/>
        <end position="57"/>
    </location>
</feature>